<evidence type="ECO:0000313" key="2">
    <source>
        <dbReference type="Proteomes" id="UP001142393"/>
    </source>
</evidence>
<dbReference type="InterPro" id="IPR019410">
    <property type="entry name" value="Methyltransf_16"/>
</dbReference>
<sequence length="385" mass="43130">MNTVREEIFALLRDYASLVPARFIQIPSNISFAEMNRCLVELIALNPHFQLYAPSNQYQRSFWKTMVRQLEDLLNRSGEEDEEIDPRILDHYLSTSPTSGPIPGSSAPSLRGQICDRGLPLGEPPSKSFVTYFWKPKLNQVQEHSHQDMVNLTHYRSSTLEESRTTIEGGTTGLRTWFASHMLARYLIQNPSIVEGKCVLELGSGIGYLGIIVASLQQLSPKVSSSLWLTDVNEEVLSQCRRNVQLPCNISSTHKSVEFRVLDWEEVLHSNVKPLENLLQNQINPDIIIGADIVFDPALVPPLVAVIALVLQFGSKSGIQRSAIIALTVRKAETFQSFLDHGREKGLLFEDIPLPEAKGFEFVDAVETGASADNVRVLRITLHRT</sequence>
<protein>
    <submittedName>
        <fullName evidence="1">Methyltransferase-domain-containing protein</fullName>
    </submittedName>
</protein>
<dbReference type="Pfam" id="PF10294">
    <property type="entry name" value="Methyltransf_16"/>
    <property type="match status" value="1"/>
</dbReference>
<reference evidence="1 2" key="1">
    <citation type="journal article" date="2023" name="Proc. Natl. Acad. Sci. U.S.A.">
        <title>A global phylogenomic analysis of the shiitake genus Lentinula.</title>
        <authorList>
            <person name="Sierra-Patev S."/>
            <person name="Min B."/>
            <person name="Naranjo-Ortiz M."/>
            <person name="Looney B."/>
            <person name="Konkel Z."/>
            <person name="Slot J.C."/>
            <person name="Sakamoto Y."/>
            <person name="Steenwyk J.L."/>
            <person name="Rokas A."/>
            <person name="Carro J."/>
            <person name="Camarero S."/>
            <person name="Ferreira P."/>
            <person name="Molpeceres G."/>
            <person name="Ruiz-Duenas F.J."/>
            <person name="Serrano A."/>
            <person name="Henrissat B."/>
            <person name="Drula E."/>
            <person name="Hughes K.W."/>
            <person name="Mata J.L."/>
            <person name="Ishikawa N.K."/>
            <person name="Vargas-Isla R."/>
            <person name="Ushijima S."/>
            <person name="Smith C.A."/>
            <person name="Donoghue J."/>
            <person name="Ahrendt S."/>
            <person name="Andreopoulos W."/>
            <person name="He G."/>
            <person name="LaButti K."/>
            <person name="Lipzen A."/>
            <person name="Ng V."/>
            <person name="Riley R."/>
            <person name="Sandor L."/>
            <person name="Barry K."/>
            <person name="Martinez A.T."/>
            <person name="Xiao Y."/>
            <person name="Gibbons J.G."/>
            <person name="Terashima K."/>
            <person name="Grigoriev I.V."/>
            <person name="Hibbett D."/>
        </authorList>
    </citation>
    <scope>NUCLEOTIDE SEQUENCE [LARGE SCALE GENOMIC DNA]</scope>
    <source>
        <strain evidence="1 2">TFB7810</strain>
    </source>
</reference>
<dbReference type="Gene3D" id="3.40.50.150">
    <property type="entry name" value="Vaccinia Virus protein VP39"/>
    <property type="match status" value="1"/>
</dbReference>
<gene>
    <name evidence="1" type="ORF">DFH05DRAFT_1519065</name>
</gene>
<dbReference type="SUPFAM" id="SSF53335">
    <property type="entry name" value="S-adenosyl-L-methionine-dependent methyltransferases"/>
    <property type="match status" value="1"/>
</dbReference>
<dbReference type="PANTHER" id="PTHR14614">
    <property type="entry name" value="HEPATOCELLULAR CARCINOMA-ASSOCIATED ANTIGEN"/>
    <property type="match status" value="1"/>
</dbReference>
<dbReference type="Proteomes" id="UP001142393">
    <property type="component" value="Unassembled WGS sequence"/>
</dbReference>
<dbReference type="CDD" id="cd02440">
    <property type="entry name" value="AdoMet_MTases"/>
    <property type="match status" value="1"/>
</dbReference>
<organism evidence="1 2">
    <name type="scientific">Lentinula detonsa</name>
    <dbReference type="NCBI Taxonomy" id="2804962"/>
    <lineage>
        <taxon>Eukaryota</taxon>
        <taxon>Fungi</taxon>
        <taxon>Dikarya</taxon>
        <taxon>Basidiomycota</taxon>
        <taxon>Agaricomycotina</taxon>
        <taxon>Agaricomycetes</taxon>
        <taxon>Agaricomycetidae</taxon>
        <taxon>Agaricales</taxon>
        <taxon>Marasmiineae</taxon>
        <taxon>Omphalotaceae</taxon>
        <taxon>Lentinula</taxon>
    </lineage>
</organism>
<dbReference type="EMBL" id="JANVFU010000001">
    <property type="protein sequence ID" value="KAJ3750899.1"/>
    <property type="molecule type" value="Genomic_DNA"/>
</dbReference>
<name>A0A9W8PBM8_9AGAR</name>
<comment type="caution">
    <text evidence="1">The sequence shown here is derived from an EMBL/GenBank/DDBJ whole genome shotgun (WGS) entry which is preliminary data.</text>
</comment>
<dbReference type="GO" id="GO:0032259">
    <property type="term" value="P:methylation"/>
    <property type="evidence" value="ECO:0007669"/>
    <property type="project" value="UniProtKB-KW"/>
</dbReference>
<keyword evidence="1" id="KW-0489">Methyltransferase</keyword>
<keyword evidence="1" id="KW-0808">Transferase</keyword>
<dbReference type="PANTHER" id="PTHR14614:SF130">
    <property type="entry name" value="PROTEIN-LYSINE N-METHYLTRANSFERASE EEF2KMT"/>
    <property type="match status" value="1"/>
</dbReference>
<accession>A0A9W8PBM8</accession>
<keyword evidence="2" id="KW-1185">Reference proteome</keyword>
<evidence type="ECO:0000313" key="1">
    <source>
        <dbReference type="EMBL" id="KAJ3750899.1"/>
    </source>
</evidence>
<proteinExistence type="predicted"/>
<dbReference type="GO" id="GO:0008757">
    <property type="term" value="F:S-adenosylmethionine-dependent methyltransferase activity"/>
    <property type="evidence" value="ECO:0007669"/>
    <property type="project" value="UniProtKB-ARBA"/>
</dbReference>
<dbReference type="InterPro" id="IPR029063">
    <property type="entry name" value="SAM-dependent_MTases_sf"/>
</dbReference>
<dbReference type="AlphaFoldDB" id="A0A9W8PBM8"/>